<protein>
    <recommendedName>
        <fullName evidence="13">Peptidase C1A papain C-terminal domain-containing protein</fullName>
    </recommendedName>
</protein>
<evidence type="ECO:0000313" key="11">
    <source>
        <dbReference type="EnsemblMetazoa" id="CapteP181131"/>
    </source>
</evidence>
<dbReference type="Proteomes" id="UP000014760">
    <property type="component" value="Unassembled WGS sequence"/>
</dbReference>
<dbReference type="GO" id="GO:0008234">
    <property type="term" value="F:cysteine-type peptidase activity"/>
    <property type="evidence" value="ECO:0007669"/>
    <property type="project" value="UniProtKB-KW"/>
</dbReference>
<keyword evidence="4" id="KW-0788">Thiol protease</keyword>
<evidence type="ECO:0000256" key="1">
    <source>
        <dbReference type="ARBA" id="ARBA00008455"/>
    </source>
</evidence>
<evidence type="ECO:0000256" key="2">
    <source>
        <dbReference type="ARBA" id="ARBA00022670"/>
    </source>
</evidence>
<dbReference type="SUPFAM" id="SSF54001">
    <property type="entry name" value="Cysteine proteinases"/>
    <property type="match status" value="1"/>
</dbReference>
<evidence type="ECO:0000256" key="7">
    <source>
        <dbReference type="SAM" id="SignalP"/>
    </source>
</evidence>
<evidence type="ECO:0000259" key="8">
    <source>
        <dbReference type="SMART" id="SM00645"/>
    </source>
</evidence>
<dbReference type="SMART" id="SM00645">
    <property type="entry name" value="Pept_C1"/>
    <property type="match status" value="1"/>
</dbReference>
<dbReference type="MEROPS" id="C01.067"/>
<dbReference type="PROSITE" id="PS00639">
    <property type="entry name" value="THIOL_PROTEASE_HIS"/>
    <property type="match status" value="1"/>
</dbReference>
<gene>
    <name evidence="10" type="ORF">CAPTEDRAFT_181131</name>
</gene>
<dbReference type="PANTHER" id="PTHR12411">
    <property type="entry name" value="CYSTEINE PROTEASE FAMILY C1-RELATED"/>
    <property type="match status" value="1"/>
</dbReference>
<feature type="signal peptide" evidence="7">
    <location>
        <begin position="1"/>
        <end position="20"/>
    </location>
</feature>
<dbReference type="CDD" id="cd02248">
    <property type="entry name" value="Peptidase_C1A"/>
    <property type="match status" value="1"/>
</dbReference>
<evidence type="ECO:0000256" key="3">
    <source>
        <dbReference type="ARBA" id="ARBA00022801"/>
    </source>
</evidence>
<reference evidence="11" key="3">
    <citation type="submission" date="2015-06" db="UniProtKB">
        <authorList>
            <consortium name="EnsemblMetazoa"/>
        </authorList>
    </citation>
    <scope>IDENTIFICATION</scope>
</reference>
<organism evidence="10">
    <name type="scientific">Capitella teleta</name>
    <name type="common">Polychaete worm</name>
    <dbReference type="NCBI Taxonomy" id="283909"/>
    <lineage>
        <taxon>Eukaryota</taxon>
        <taxon>Metazoa</taxon>
        <taxon>Spiralia</taxon>
        <taxon>Lophotrochozoa</taxon>
        <taxon>Annelida</taxon>
        <taxon>Polychaeta</taxon>
        <taxon>Sedentaria</taxon>
        <taxon>Scolecida</taxon>
        <taxon>Capitellidae</taxon>
        <taxon>Capitella</taxon>
    </lineage>
</organism>
<dbReference type="Gene3D" id="3.90.70.10">
    <property type="entry name" value="Cysteine proteinases"/>
    <property type="match status" value="1"/>
</dbReference>
<dbReference type="AlphaFoldDB" id="R7THR6"/>
<dbReference type="InterPro" id="IPR038765">
    <property type="entry name" value="Papain-like_cys_pep_sf"/>
</dbReference>
<dbReference type="EMBL" id="KB309805">
    <property type="protein sequence ID" value="ELT93269.1"/>
    <property type="molecule type" value="Genomic_DNA"/>
</dbReference>
<dbReference type="STRING" id="283909.R7THR6"/>
<keyword evidence="2" id="KW-0645">Protease</keyword>
<dbReference type="InterPro" id="IPR013128">
    <property type="entry name" value="Peptidase_C1A"/>
</dbReference>
<dbReference type="InterPro" id="IPR000668">
    <property type="entry name" value="Peptidase_C1A_C"/>
</dbReference>
<dbReference type="InterPro" id="IPR000169">
    <property type="entry name" value="Pept_cys_AS"/>
</dbReference>
<feature type="domain" description="Cathepsin propeptide inhibitor" evidence="9">
    <location>
        <begin position="241"/>
        <end position="297"/>
    </location>
</feature>
<evidence type="ECO:0000313" key="10">
    <source>
        <dbReference type="EMBL" id="ELT93269.1"/>
    </source>
</evidence>
<evidence type="ECO:0000256" key="6">
    <source>
        <dbReference type="ARBA" id="ARBA00023157"/>
    </source>
</evidence>
<reference evidence="10 12" key="2">
    <citation type="journal article" date="2013" name="Nature">
        <title>Insights into bilaterian evolution from three spiralian genomes.</title>
        <authorList>
            <person name="Simakov O."/>
            <person name="Marletaz F."/>
            <person name="Cho S.J."/>
            <person name="Edsinger-Gonzales E."/>
            <person name="Havlak P."/>
            <person name="Hellsten U."/>
            <person name="Kuo D.H."/>
            <person name="Larsson T."/>
            <person name="Lv J."/>
            <person name="Arendt D."/>
            <person name="Savage R."/>
            <person name="Osoegawa K."/>
            <person name="de Jong P."/>
            <person name="Grimwood J."/>
            <person name="Chapman J.A."/>
            <person name="Shapiro H."/>
            <person name="Aerts A."/>
            <person name="Otillar R.P."/>
            <person name="Terry A.Y."/>
            <person name="Boore J.L."/>
            <person name="Grigoriev I.V."/>
            <person name="Lindberg D.R."/>
            <person name="Seaver E.C."/>
            <person name="Weisblat D.A."/>
            <person name="Putnam N.H."/>
            <person name="Rokhsar D.S."/>
        </authorList>
    </citation>
    <scope>NUCLEOTIDE SEQUENCE</scope>
    <source>
        <strain evidence="10 12">I ESC-2004</strain>
    </source>
</reference>
<proteinExistence type="inferred from homology"/>
<feature type="domain" description="Peptidase C1A papain C-terminal" evidence="8">
    <location>
        <begin position="324"/>
        <end position="540"/>
    </location>
</feature>
<evidence type="ECO:0000259" key="9">
    <source>
        <dbReference type="SMART" id="SM00848"/>
    </source>
</evidence>
<evidence type="ECO:0000313" key="12">
    <source>
        <dbReference type="Proteomes" id="UP000014760"/>
    </source>
</evidence>
<dbReference type="PRINTS" id="PR00705">
    <property type="entry name" value="PAPAIN"/>
</dbReference>
<reference evidence="12" key="1">
    <citation type="submission" date="2012-12" db="EMBL/GenBank/DDBJ databases">
        <authorList>
            <person name="Hellsten U."/>
            <person name="Grimwood J."/>
            <person name="Chapman J.A."/>
            <person name="Shapiro H."/>
            <person name="Aerts A."/>
            <person name="Otillar R.P."/>
            <person name="Terry A.Y."/>
            <person name="Boore J.L."/>
            <person name="Simakov O."/>
            <person name="Marletaz F."/>
            <person name="Cho S.-J."/>
            <person name="Edsinger-Gonzales E."/>
            <person name="Havlak P."/>
            <person name="Kuo D.-H."/>
            <person name="Larsson T."/>
            <person name="Lv J."/>
            <person name="Arendt D."/>
            <person name="Savage R."/>
            <person name="Osoegawa K."/>
            <person name="de Jong P."/>
            <person name="Lindberg D.R."/>
            <person name="Seaver E.C."/>
            <person name="Weisblat D.A."/>
            <person name="Putnam N.H."/>
            <person name="Grigoriev I.V."/>
            <person name="Rokhsar D.S."/>
        </authorList>
    </citation>
    <scope>NUCLEOTIDE SEQUENCE</scope>
    <source>
        <strain evidence="12">I ESC-2004</strain>
    </source>
</reference>
<dbReference type="Pfam" id="PF00112">
    <property type="entry name" value="Peptidase_C1"/>
    <property type="match status" value="1"/>
</dbReference>
<dbReference type="EMBL" id="AMQN01012861">
    <property type="status" value="NOT_ANNOTATED_CDS"/>
    <property type="molecule type" value="Genomic_DNA"/>
</dbReference>
<dbReference type="PROSITE" id="PS00139">
    <property type="entry name" value="THIOL_PROTEASE_CYS"/>
    <property type="match status" value="1"/>
</dbReference>
<dbReference type="PROSITE" id="PS00640">
    <property type="entry name" value="THIOL_PROTEASE_ASN"/>
    <property type="match status" value="1"/>
</dbReference>
<keyword evidence="5" id="KW-0865">Zymogen</keyword>
<dbReference type="EnsemblMetazoa" id="CapteT181131">
    <property type="protein sequence ID" value="CapteP181131"/>
    <property type="gene ID" value="CapteG181131"/>
</dbReference>
<dbReference type="SMART" id="SM00848">
    <property type="entry name" value="Inhibitor_I29"/>
    <property type="match status" value="1"/>
</dbReference>
<dbReference type="InterPro" id="IPR039417">
    <property type="entry name" value="Peptidase_C1A_papain-like"/>
</dbReference>
<comment type="similarity">
    <text evidence="1">Belongs to the peptidase C1 family.</text>
</comment>
<keyword evidence="6" id="KW-1015">Disulfide bond</keyword>
<dbReference type="InterPro" id="IPR025660">
    <property type="entry name" value="Pept_his_AS"/>
</dbReference>
<keyword evidence="7" id="KW-0732">Signal</keyword>
<keyword evidence="3" id="KW-0378">Hydrolase</keyword>
<evidence type="ECO:0008006" key="13">
    <source>
        <dbReference type="Google" id="ProtNLM"/>
    </source>
</evidence>
<dbReference type="HOGENOM" id="CLU_012184_11_0_1"/>
<dbReference type="OMA" id="KAFHHFK"/>
<dbReference type="FunCoup" id="R7THR6">
    <property type="interactions" value="39"/>
</dbReference>
<dbReference type="FunFam" id="3.90.70.10:FF:000087">
    <property type="entry name" value="Counting factor associated protein D"/>
    <property type="match status" value="1"/>
</dbReference>
<evidence type="ECO:0000256" key="5">
    <source>
        <dbReference type="ARBA" id="ARBA00023145"/>
    </source>
</evidence>
<feature type="chain" id="PRO_5008452529" description="Peptidase C1A papain C-terminal domain-containing protein" evidence="7">
    <location>
        <begin position="21"/>
        <end position="541"/>
    </location>
</feature>
<dbReference type="InterPro" id="IPR013201">
    <property type="entry name" value="Prot_inhib_I29"/>
</dbReference>
<dbReference type="InterPro" id="IPR025661">
    <property type="entry name" value="Pept_asp_AS"/>
</dbReference>
<name>R7THR6_CAPTE</name>
<keyword evidence="12" id="KW-1185">Reference proteome</keyword>
<dbReference type="Pfam" id="PF08246">
    <property type="entry name" value="Inhibitor_I29"/>
    <property type="match status" value="1"/>
</dbReference>
<dbReference type="GO" id="GO:0006508">
    <property type="term" value="P:proteolysis"/>
    <property type="evidence" value="ECO:0007669"/>
    <property type="project" value="UniProtKB-KW"/>
</dbReference>
<accession>R7THR6</accession>
<evidence type="ECO:0000256" key="4">
    <source>
        <dbReference type="ARBA" id="ARBA00022807"/>
    </source>
</evidence>
<sequence length="541" mass="60253">MSFIAVALLVAAVVAPAALAAAPDLPNVFTVTGVLSLPYAEIKEPFSAYFDTKQNKSRIDYYGGVVKTYQLPGDGVSTFGISRKVAPMTTEEVLNQINCFQVNGTKEAPITIQTVLPDLANFTKTGHEMMNSLNCTVWQYSVKIGQKKNVYTIWLADETNLPVRYEMFGYNSLLGSHYDKYYVDYVDWDTPNTSIPSVIFDIPEGMILLQIFPGPGEFHQHQVNPMHEYIHDNDEHIHGMFDGYKKDYSKDYKDDFEHASRLHVFKHNLRYIESQNRRGLTYTLAMNHLADRKDRELVSLRGFHRSPGYNGADAFDESLTGKRVPDNLDWRLYGAVTPVKDQAVCGSCWSFGTTGTVEGANFLKTGKLVRLSQQALMDCSWGEGNNACDGGEDFRAYQWIKKHGLPSEEDYGAYLAQDSYCHIANVSNTIATISSYVNVTSTTEGLRAAIAFKGPISVGIDASHKSLSFYANGVYYEPACGNKPDDLDHAVLAVGYGYMNGQGYWLIKNSWSTHWGNDGYVLMAQKDNNCGVTTAATYVVL</sequence>
<dbReference type="OrthoDB" id="65740at2759"/>